<dbReference type="Gene3D" id="3.30.40.10">
    <property type="entry name" value="Zinc/RING finger domain, C3HC4 (zinc finger)"/>
    <property type="match status" value="1"/>
</dbReference>
<evidence type="ECO:0000256" key="3">
    <source>
        <dbReference type="ARBA" id="ARBA00022833"/>
    </source>
</evidence>
<evidence type="ECO:0000313" key="7">
    <source>
        <dbReference type="EnsemblPlants" id="OPUNC03G35500.1"/>
    </source>
</evidence>
<keyword evidence="3" id="KW-0862">Zinc</keyword>
<evidence type="ECO:0000259" key="6">
    <source>
        <dbReference type="PROSITE" id="PS50089"/>
    </source>
</evidence>
<evidence type="ECO:0000256" key="4">
    <source>
        <dbReference type="PROSITE-ProRule" id="PRU00175"/>
    </source>
</evidence>
<evidence type="ECO:0000256" key="5">
    <source>
        <dbReference type="SAM" id="MobiDB-lite"/>
    </source>
</evidence>
<sequence length="314" mass="35871">MAAAATSPSAASSSGGSGGNTAEGEMAAATASAACACPICLESFLDEAYLDTCFHSFCYKCICQWVKIVSTKRAEPLSSVQCPLCKTVNVSIIHGFDGESFERHYINRDPRKRHLSDAHELITQFYNTRDIIGNTSSIQQFWKQRKYLRKNIWLQTWLRQEIQALTQDENVDAIIYHIHGVIESFMKRQEKEHASKMVPPEKRREEFKSLLMEAARPFLLGRTERFVAEVELFLVSHLNIDAYSKLRVQRLKESTSHVSKEQDVLPQDRSLEDHYSYFLGITAQGAPWVFAYKDNCNIHPLQHRSTWLNFDKGD</sequence>
<dbReference type="HOGENOM" id="CLU_077009_0_0_1"/>
<accession>A0A0E0KKJ9</accession>
<dbReference type="InterPro" id="IPR017907">
    <property type="entry name" value="Znf_RING_CS"/>
</dbReference>
<evidence type="ECO:0000313" key="8">
    <source>
        <dbReference type="Proteomes" id="UP000026962"/>
    </source>
</evidence>
<evidence type="ECO:0000256" key="1">
    <source>
        <dbReference type="ARBA" id="ARBA00022723"/>
    </source>
</evidence>
<evidence type="ECO:0000256" key="2">
    <source>
        <dbReference type="ARBA" id="ARBA00022771"/>
    </source>
</evidence>
<dbReference type="EnsemblPlants" id="OPUNC03G35500.1">
    <property type="protein sequence ID" value="OPUNC03G35500.1"/>
    <property type="gene ID" value="OPUNC03G35500"/>
</dbReference>
<organism evidence="7">
    <name type="scientific">Oryza punctata</name>
    <name type="common">Red rice</name>
    <dbReference type="NCBI Taxonomy" id="4537"/>
    <lineage>
        <taxon>Eukaryota</taxon>
        <taxon>Viridiplantae</taxon>
        <taxon>Streptophyta</taxon>
        <taxon>Embryophyta</taxon>
        <taxon>Tracheophyta</taxon>
        <taxon>Spermatophyta</taxon>
        <taxon>Magnoliopsida</taxon>
        <taxon>Liliopsida</taxon>
        <taxon>Poales</taxon>
        <taxon>Poaceae</taxon>
        <taxon>BOP clade</taxon>
        <taxon>Oryzoideae</taxon>
        <taxon>Oryzeae</taxon>
        <taxon>Oryzinae</taxon>
        <taxon>Oryza</taxon>
    </lineage>
</organism>
<dbReference type="AlphaFoldDB" id="A0A0E0KKJ9"/>
<dbReference type="GO" id="GO:0008270">
    <property type="term" value="F:zinc ion binding"/>
    <property type="evidence" value="ECO:0007669"/>
    <property type="project" value="UniProtKB-KW"/>
</dbReference>
<dbReference type="PROSITE" id="PS50089">
    <property type="entry name" value="ZF_RING_2"/>
    <property type="match status" value="1"/>
</dbReference>
<feature type="region of interest" description="Disordered" evidence="5">
    <location>
        <begin position="1"/>
        <end position="22"/>
    </location>
</feature>
<dbReference type="InterPro" id="IPR013083">
    <property type="entry name" value="Znf_RING/FYVE/PHD"/>
</dbReference>
<dbReference type="Gramene" id="OPUNC03G35500.1">
    <property type="protein sequence ID" value="OPUNC03G35500.1"/>
    <property type="gene ID" value="OPUNC03G35500"/>
</dbReference>
<feature type="domain" description="RING-type" evidence="6">
    <location>
        <begin position="37"/>
        <end position="86"/>
    </location>
</feature>
<keyword evidence="1" id="KW-0479">Metal-binding</keyword>
<dbReference type="Pfam" id="PF00097">
    <property type="entry name" value="zf-C3HC4"/>
    <property type="match status" value="1"/>
</dbReference>
<dbReference type="InterPro" id="IPR018957">
    <property type="entry name" value="Znf_C3HC4_RING-type"/>
</dbReference>
<keyword evidence="8" id="KW-1185">Reference proteome</keyword>
<protein>
    <recommendedName>
        <fullName evidence="6">RING-type domain-containing protein</fullName>
    </recommendedName>
</protein>
<dbReference type="SMART" id="SM00184">
    <property type="entry name" value="RING"/>
    <property type="match status" value="1"/>
</dbReference>
<dbReference type="PROSITE" id="PS00518">
    <property type="entry name" value="ZF_RING_1"/>
    <property type="match status" value="1"/>
</dbReference>
<dbReference type="OMA" id="CICQWVK"/>
<dbReference type="STRING" id="4537.A0A0E0KKJ9"/>
<dbReference type="eggNOG" id="KOG4430">
    <property type="taxonomic scope" value="Eukaryota"/>
</dbReference>
<dbReference type="Proteomes" id="UP000026962">
    <property type="component" value="Chromosome 3"/>
</dbReference>
<proteinExistence type="predicted"/>
<name>A0A0E0KKJ9_ORYPU</name>
<reference evidence="7" key="2">
    <citation type="submission" date="2018-05" db="EMBL/GenBank/DDBJ databases">
        <title>OpunRS2 (Oryza punctata Reference Sequence Version 2).</title>
        <authorList>
            <person name="Zhang J."/>
            <person name="Kudrna D."/>
            <person name="Lee S."/>
            <person name="Talag J."/>
            <person name="Welchert J."/>
            <person name="Wing R.A."/>
        </authorList>
    </citation>
    <scope>NUCLEOTIDE SEQUENCE [LARGE SCALE GENOMIC DNA]</scope>
</reference>
<dbReference type="PANTHER" id="PTHR47692">
    <property type="entry name" value="RING/U-BOX SUPERFAMILY PROTEIN"/>
    <property type="match status" value="1"/>
</dbReference>
<dbReference type="PANTHER" id="PTHR47692:SF2">
    <property type="entry name" value="ZINC FINGER RING-TYPE DOMAIN CONTAINING PROTEIN"/>
    <property type="match status" value="1"/>
</dbReference>
<keyword evidence="2 4" id="KW-0863">Zinc-finger</keyword>
<feature type="compositionally biased region" description="Low complexity" evidence="5">
    <location>
        <begin position="1"/>
        <end position="14"/>
    </location>
</feature>
<dbReference type="InterPro" id="IPR001841">
    <property type="entry name" value="Znf_RING"/>
</dbReference>
<dbReference type="SUPFAM" id="SSF57850">
    <property type="entry name" value="RING/U-box"/>
    <property type="match status" value="1"/>
</dbReference>
<reference evidence="7" key="1">
    <citation type="submission" date="2015-04" db="UniProtKB">
        <authorList>
            <consortium name="EnsemblPlants"/>
        </authorList>
    </citation>
    <scope>IDENTIFICATION</scope>
</reference>